<dbReference type="RefSeq" id="WP_000489515.1">
    <property type="nucleotide sequence ID" value="NZ_CAIZAR010000096.1"/>
</dbReference>
<dbReference type="Proteomes" id="UP000873581">
    <property type="component" value="Unassembled WGS sequence"/>
</dbReference>
<dbReference type="GO" id="GO:0005886">
    <property type="term" value="C:plasma membrane"/>
    <property type="evidence" value="ECO:0007669"/>
    <property type="project" value="UniProtKB-SubCell"/>
</dbReference>
<name>A0A2A6D7Z1_SALER</name>
<evidence type="ECO:0000256" key="6">
    <source>
        <dbReference type="SAM" id="Phobius"/>
    </source>
</evidence>
<keyword evidence="5 6" id="KW-0472">Membrane</keyword>
<feature type="transmembrane region" description="Helical" evidence="6">
    <location>
        <begin position="304"/>
        <end position="328"/>
    </location>
</feature>
<evidence type="ECO:0000256" key="2">
    <source>
        <dbReference type="ARBA" id="ARBA00022475"/>
    </source>
</evidence>
<dbReference type="PANTHER" id="PTHR30250:SF26">
    <property type="entry name" value="PSMA PROTEIN"/>
    <property type="match status" value="1"/>
</dbReference>
<feature type="transmembrane region" description="Helical" evidence="6">
    <location>
        <begin position="152"/>
        <end position="172"/>
    </location>
</feature>
<keyword evidence="3 6" id="KW-0812">Transmembrane</keyword>
<evidence type="ECO:0000256" key="4">
    <source>
        <dbReference type="ARBA" id="ARBA00022989"/>
    </source>
</evidence>
<evidence type="ECO:0000313" key="7">
    <source>
        <dbReference type="EMBL" id="PDN83109.1"/>
    </source>
</evidence>
<dbReference type="AlphaFoldDB" id="A0A2A6D7Z1"/>
<dbReference type="PANTHER" id="PTHR30250">
    <property type="entry name" value="PST FAMILY PREDICTED COLANIC ACID TRANSPORTER"/>
    <property type="match status" value="1"/>
</dbReference>
<feature type="transmembrane region" description="Helical" evidence="6">
    <location>
        <begin position="12"/>
        <end position="31"/>
    </location>
</feature>
<feature type="transmembrane region" description="Helical" evidence="6">
    <location>
        <begin position="471"/>
        <end position="493"/>
    </location>
</feature>
<feature type="transmembrane region" description="Helical" evidence="6">
    <location>
        <begin position="43"/>
        <end position="69"/>
    </location>
</feature>
<feature type="transmembrane region" description="Helical" evidence="6">
    <location>
        <begin position="348"/>
        <end position="368"/>
    </location>
</feature>
<feature type="transmembrane region" description="Helical" evidence="6">
    <location>
        <begin position="444"/>
        <end position="465"/>
    </location>
</feature>
<feature type="transmembrane region" description="Helical" evidence="6">
    <location>
        <begin position="404"/>
        <end position="423"/>
    </location>
</feature>
<feature type="transmembrane region" description="Helical" evidence="6">
    <location>
        <begin position="121"/>
        <end position="140"/>
    </location>
</feature>
<feature type="transmembrane region" description="Helical" evidence="6">
    <location>
        <begin position="238"/>
        <end position="264"/>
    </location>
</feature>
<evidence type="ECO:0000256" key="3">
    <source>
        <dbReference type="ARBA" id="ARBA00022692"/>
    </source>
</evidence>
<sequence length="512" mass="58207">MFRNKVALGSQIGLFTSVLILITNFFLRSYFVKVYGSDLTGYYLLVVQLMGVLNLAELGISTALTYILFKPLHRKENSELRQLYFIIKKIYHFIALGILVIGLLFFLLLNSIVNASISPENLYITWGVFVISTSLSYLYSAQSVILTADQNVYLVKLITGLTRSLAYILQIFLMICGVSFWIVCAIELLSNVIQLILFNRLTLKKYPQLVKLDITDTINKENIISVKSKIKREIKYTFVHKIAGVVVFNTDYLIISVFLGITVITSFSSYMMLIQALGFLISAIASPLGAYIGAKLYSDSKEKVIRIISLYNSLFFMLGVFCAYMFYISSSTFVSLWMGKEIVLSQQLVLLLSVNCFVLIARISFDVAKVGLGYMSDIELPLLEAIINIIVSLVLVHYLGLNGIVIGTIVSNIIVVMILKPVFLYKNALKSDNAFIIHELIRSWFFISIFLLSIFFITRAKVIVSNEWLDFFIQVCMSSITPLLLLIMIYSVFDSNVRKFMFVMFKKMYREN</sequence>
<feature type="transmembrane region" description="Helical" evidence="6">
    <location>
        <begin position="270"/>
        <end position="292"/>
    </location>
</feature>
<feature type="transmembrane region" description="Helical" evidence="6">
    <location>
        <begin position="178"/>
        <end position="198"/>
    </location>
</feature>
<accession>A0A2A6D7Z1</accession>
<evidence type="ECO:0000256" key="5">
    <source>
        <dbReference type="ARBA" id="ARBA00023136"/>
    </source>
</evidence>
<dbReference type="EMBL" id="NPLM01000007">
    <property type="protein sequence ID" value="PDN83109.1"/>
    <property type="molecule type" value="Genomic_DNA"/>
</dbReference>
<organism evidence="7">
    <name type="scientific">Salmonella enterica</name>
    <name type="common">Salmonella choleraesuis</name>
    <dbReference type="NCBI Taxonomy" id="28901"/>
    <lineage>
        <taxon>Bacteria</taxon>
        <taxon>Pseudomonadati</taxon>
        <taxon>Pseudomonadota</taxon>
        <taxon>Gammaproteobacteria</taxon>
        <taxon>Enterobacterales</taxon>
        <taxon>Enterobacteriaceae</taxon>
        <taxon>Salmonella</taxon>
    </lineage>
</organism>
<keyword evidence="2" id="KW-1003">Cell membrane</keyword>
<feature type="transmembrane region" description="Helical" evidence="6">
    <location>
        <begin position="380"/>
        <end position="398"/>
    </location>
</feature>
<proteinExistence type="predicted"/>
<keyword evidence="4 6" id="KW-1133">Transmembrane helix</keyword>
<evidence type="ECO:0000256" key="1">
    <source>
        <dbReference type="ARBA" id="ARBA00004651"/>
    </source>
</evidence>
<comment type="subcellular location">
    <subcellularLocation>
        <location evidence="1">Cell membrane</location>
        <topology evidence="1">Multi-pass membrane protein</topology>
    </subcellularLocation>
</comment>
<gene>
    <name evidence="7" type="ORF">CIC26_17485</name>
</gene>
<feature type="transmembrane region" description="Helical" evidence="6">
    <location>
        <begin position="90"/>
        <end position="109"/>
    </location>
</feature>
<comment type="caution">
    <text evidence="7">The sequence shown here is derived from an EMBL/GenBank/DDBJ whole genome shotgun (WGS) entry which is preliminary data.</text>
</comment>
<reference evidence="7" key="1">
    <citation type="submission" date="2017-08" db="EMBL/GenBank/DDBJ databases">
        <title>Whole genome sequencing of Salmonella enterica.</title>
        <authorList>
            <person name="Bell R."/>
            <person name="Levy K."/>
        </authorList>
    </citation>
    <scope>NUCLEOTIDE SEQUENCE [LARGE SCALE GENOMIC DNA]</scope>
    <source>
        <strain evidence="7">CFSAN060805</strain>
    </source>
</reference>
<dbReference type="InterPro" id="IPR050833">
    <property type="entry name" value="Poly_Biosynth_Transport"/>
</dbReference>
<protein>
    <submittedName>
        <fullName evidence="7">Uncharacterized protein</fullName>
    </submittedName>
</protein>